<dbReference type="PROSITE" id="PS51462">
    <property type="entry name" value="NUDIX"/>
    <property type="match status" value="1"/>
</dbReference>
<name>A0ABR4PVG8_9HELO</name>
<dbReference type="EMBL" id="JBFCZG010000001">
    <property type="protein sequence ID" value="KAL3427364.1"/>
    <property type="molecule type" value="Genomic_DNA"/>
</dbReference>
<gene>
    <name evidence="2" type="ORF">PVAG01_00873</name>
</gene>
<dbReference type="Gene3D" id="3.90.79.10">
    <property type="entry name" value="Nucleoside Triphosphate Pyrophosphohydrolase"/>
    <property type="match status" value="1"/>
</dbReference>
<dbReference type="CDD" id="cd03676">
    <property type="entry name" value="NUDIX_Tnr3_like"/>
    <property type="match status" value="1"/>
</dbReference>
<organism evidence="2 3">
    <name type="scientific">Phlyctema vagabunda</name>
    <dbReference type="NCBI Taxonomy" id="108571"/>
    <lineage>
        <taxon>Eukaryota</taxon>
        <taxon>Fungi</taxon>
        <taxon>Dikarya</taxon>
        <taxon>Ascomycota</taxon>
        <taxon>Pezizomycotina</taxon>
        <taxon>Leotiomycetes</taxon>
        <taxon>Helotiales</taxon>
        <taxon>Dermateaceae</taxon>
        <taxon>Phlyctema</taxon>
    </lineage>
</organism>
<dbReference type="PANTHER" id="PTHR13622:SF8">
    <property type="entry name" value="THIAMIN PYROPHOSPHOKINASE 1"/>
    <property type="match status" value="1"/>
</dbReference>
<dbReference type="InterPro" id="IPR000086">
    <property type="entry name" value="NUDIX_hydrolase_dom"/>
</dbReference>
<dbReference type="Pfam" id="PF00293">
    <property type="entry name" value="NUDIX"/>
    <property type="match status" value="1"/>
</dbReference>
<dbReference type="InterPro" id="IPR031804">
    <property type="entry name" value="DUF4743"/>
</dbReference>
<sequence>MKSNLDLVNECDTFPYPEKDAPAHAEQLSKLYTLLWDDGTNATAIGYVPESVFNRLAKVPVSMKGEMHVNRAQRTISLFQQETEEARSQAVAATCNWLRENKSFALLEGWRNELYPIYGPGDELLYSMERSATTLFGVVTYGVHMTAFVRDASVSHGLKLWIPRRSRSKQTYGGMLDNTVAGGTATGEDRFECLVRECDEEASLPEQLVREKAVAAGALTYIYITNEKRGGELGMIQPEVEYIYDLELPLDVVPKPNDSEVEQFYLWTVEEVQEHLAKGEFKPNCSLVILDFFIRHGILTKENEPDFDEIKSRIHRKLEFPGPHTKDRV</sequence>
<dbReference type="Proteomes" id="UP001629113">
    <property type="component" value="Unassembled WGS sequence"/>
</dbReference>
<comment type="caution">
    <text evidence="2">The sequence shown here is derived from an EMBL/GenBank/DDBJ whole genome shotgun (WGS) entry which is preliminary data.</text>
</comment>
<keyword evidence="3" id="KW-1185">Reference proteome</keyword>
<accession>A0ABR4PVG8</accession>
<feature type="domain" description="Nudix hydrolase" evidence="1">
    <location>
        <begin position="140"/>
        <end position="289"/>
    </location>
</feature>
<dbReference type="InterPro" id="IPR015797">
    <property type="entry name" value="NUDIX_hydrolase-like_dom_sf"/>
</dbReference>
<protein>
    <submittedName>
        <fullName evidence="2">NUDIX domain-containing protein</fullName>
    </submittedName>
</protein>
<reference evidence="2 3" key="1">
    <citation type="submission" date="2024-06" db="EMBL/GenBank/DDBJ databases">
        <title>Complete genome of Phlyctema vagabunda strain 19-DSS-EL-015.</title>
        <authorList>
            <person name="Fiorenzani C."/>
        </authorList>
    </citation>
    <scope>NUCLEOTIDE SEQUENCE [LARGE SCALE GENOMIC DNA]</scope>
    <source>
        <strain evidence="2 3">19-DSS-EL-015</strain>
    </source>
</reference>
<dbReference type="SUPFAM" id="SSF55811">
    <property type="entry name" value="Nudix"/>
    <property type="match status" value="1"/>
</dbReference>
<evidence type="ECO:0000313" key="2">
    <source>
        <dbReference type="EMBL" id="KAL3427364.1"/>
    </source>
</evidence>
<evidence type="ECO:0000259" key="1">
    <source>
        <dbReference type="PROSITE" id="PS51462"/>
    </source>
</evidence>
<dbReference type="Pfam" id="PF15916">
    <property type="entry name" value="DUF4743"/>
    <property type="match status" value="1"/>
</dbReference>
<dbReference type="PANTHER" id="PTHR13622">
    <property type="entry name" value="THIAMIN PYROPHOSPHOKINASE"/>
    <property type="match status" value="1"/>
</dbReference>
<evidence type="ECO:0000313" key="3">
    <source>
        <dbReference type="Proteomes" id="UP001629113"/>
    </source>
</evidence>
<proteinExistence type="predicted"/>